<dbReference type="Pfam" id="PF00892">
    <property type="entry name" value="EamA"/>
    <property type="match status" value="2"/>
</dbReference>
<dbReference type="PANTHER" id="PTHR22911">
    <property type="entry name" value="ACYL-MALONYL CONDENSING ENZYME-RELATED"/>
    <property type="match status" value="1"/>
</dbReference>
<evidence type="ECO:0000313" key="4">
    <source>
        <dbReference type="Proteomes" id="UP000430564"/>
    </source>
</evidence>
<feature type="transmembrane region" description="Helical" evidence="1">
    <location>
        <begin position="233"/>
        <end position="256"/>
    </location>
</feature>
<feature type="domain" description="EamA" evidence="2">
    <location>
        <begin position="6"/>
        <end position="132"/>
    </location>
</feature>
<dbReference type="Proteomes" id="UP000430564">
    <property type="component" value="Unassembled WGS sequence"/>
</dbReference>
<comment type="caution">
    <text evidence="3">The sequence shown here is derived from an EMBL/GenBank/DDBJ whole genome shotgun (WGS) entry which is preliminary data.</text>
</comment>
<dbReference type="OrthoDB" id="9809509at2"/>
<sequence length="286" mass="30907">MKSPEFLHLLSLFLFGFNGVTAAYIHLSSDQIVILRLLIGVLFLLPFSLRFIKTFSITSRTLAATISAGFFIGISWIFLYSAYRHIGVSQASVIYYFGPVLVMAVTAFTRTEQIHSTQWICLIIALCGLFLCIGQNSSWIQDSYGILKACTSALCYAGMILCARQIRTENNFMSAFLILAAALGTVAAYFPFGQNGLPTFSAVMESAIPLLVLGIVNTGFSCLLYFRAVPKLSAATVSVVGYLEPLTAVVAATLFLSEPLTALQIIGISMLFGGAAAAQRIGCRNV</sequence>
<dbReference type="PANTHER" id="PTHR22911:SF102">
    <property type="entry name" value="MEMBRANE PROTEIN"/>
    <property type="match status" value="1"/>
</dbReference>
<feature type="transmembrane region" description="Helical" evidence="1">
    <location>
        <begin position="61"/>
        <end position="83"/>
    </location>
</feature>
<feature type="transmembrane region" description="Helical" evidence="1">
    <location>
        <begin position="120"/>
        <end position="140"/>
    </location>
</feature>
<gene>
    <name evidence="3" type="ORF">GBM95_07955</name>
</gene>
<keyword evidence="1" id="KW-0472">Membrane</keyword>
<feature type="transmembrane region" description="Helical" evidence="1">
    <location>
        <begin position="32"/>
        <end position="49"/>
    </location>
</feature>
<feature type="transmembrane region" description="Helical" evidence="1">
    <location>
        <begin position="207"/>
        <end position="226"/>
    </location>
</feature>
<accession>A0A6I1EMT1</accession>
<feature type="transmembrane region" description="Helical" evidence="1">
    <location>
        <begin position="175"/>
        <end position="192"/>
    </location>
</feature>
<dbReference type="AlphaFoldDB" id="A0A6I1EMT1"/>
<proteinExistence type="predicted"/>
<dbReference type="SUPFAM" id="SSF103481">
    <property type="entry name" value="Multidrug resistance efflux transporter EmrE"/>
    <property type="match status" value="2"/>
</dbReference>
<dbReference type="InterPro" id="IPR000620">
    <property type="entry name" value="EamA_dom"/>
</dbReference>
<feature type="domain" description="EamA" evidence="2">
    <location>
        <begin position="144"/>
        <end position="276"/>
    </location>
</feature>
<keyword evidence="1" id="KW-0812">Transmembrane</keyword>
<evidence type="ECO:0000259" key="2">
    <source>
        <dbReference type="Pfam" id="PF00892"/>
    </source>
</evidence>
<name>A0A6I1EMT1_9BURK</name>
<protein>
    <submittedName>
        <fullName evidence="3">DMT family transporter</fullName>
    </submittedName>
</protein>
<feature type="transmembrane region" description="Helical" evidence="1">
    <location>
        <begin position="262"/>
        <end position="282"/>
    </location>
</feature>
<dbReference type="RefSeq" id="WP_152158605.1">
    <property type="nucleotide sequence ID" value="NZ_WEHX01000054.1"/>
</dbReference>
<dbReference type="Gene3D" id="1.10.3730.20">
    <property type="match status" value="1"/>
</dbReference>
<dbReference type="GO" id="GO:0016020">
    <property type="term" value="C:membrane"/>
    <property type="evidence" value="ECO:0007669"/>
    <property type="project" value="InterPro"/>
</dbReference>
<organism evidence="3 4">
    <name type="scientific">Sutterella seckii</name>
    <dbReference type="NCBI Taxonomy" id="1944635"/>
    <lineage>
        <taxon>Bacteria</taxon>
        <taxon>Pseudomonadati</taxon>
        <taxon>Pseudomonadota</taxon>
        <taxon>Betaproteobacteria</taxon>
        <taxon>Burkholderiales</taxon>
        <taxon>Sutterellaceae</taxon>
        <taxon>Sutterella</taxon>
    </lineage>
</organism>
<evidence type="ECO:0000256" key="1">
    <source>
        <dbReference type="SAM" id="Phobius"/>
    </source>
</evidence>
<feature type="transmembrane region" description="Helical" evidence="1">
    <location>
        <begin position="89"/>
        <end position="108"/>
    </location>
</feature>
<dbReference type="EMBL" id="WEHX01000054">
    <property type="protein sequence ID" value="KAB7657598.1"/>
    <property type="molecule type" value="Genomic_DNA"/>
</dbReference>
<keyword evidence="1" id="KW-1133">Transmembrane helix</keyword>
<evidence type="ECO:0000313" key="3">
    <source>
        <dbReference type="EMBL" id="KAB7657598.1"/>
    </source>
</evidence>
<reference evidence="3 4" key="1">
    <citation type="submission" date="2019-10" db="EMBL/GenBank/DDBJ databases">
        <title>Genome diversity of Sutterella seckii.</title>
        <authorList>
            <person name="Chaplin A.V."/>
            <person name="Sokolova S.R."/>
            <person name="Mosin K.A."/>
            <person name="Ivanova E.L."/>
            <person name="Kochetkova T.O."/>
            <person name="Goltsov A.Y."/>
            <person name="Trofimov D.Y."/>
            <person name="Efimov B.A."/>
        </authorList>
    </citation>
    <scope>NUCLEOTIDE SEQUENCE [LARGE SCALE GENOMIC DNA]</scope>
    <source>
        <strain evidence="3 4">ASD393</strain>
    </source>
</reference>
<dbReference type="InterPro" id="IPR037185">
    <property type="entry name" value="EmrE-like"/>
</dbReference>